<comment type="caution">
    <text evidence="2">The sequence shown here is derived from an EMBL/GenBank/DDBJ whole genome shotgun (WGS) entry which is preliminary data.</text>
</comment>
<dbReference type="Proteomes" id="UP001596042">
    <property type="component" value="Unassembled WGS sequence"/>
</dbReference>
<feature type="region of interest" description="Disordered" evidence="1">
    <location>
        <begin position="121"/>
        <end position="142"/>
    </location>
</feature>
<evidence type="ECO:0000313" key="2">
    <source>
        <dbReference type="EMBL" id="MFC4624209.1"/>
    </source>
</evidence>
<organism evidence="2 3">
    <name type="scientific">Daeguia caeni</name>
    <dbReference type="NCBI Taxonomy" id="439612"/>
    <lineage>
        <taxon>Bacteria</taxon>
        <taxon>Pseudomonadati</taxon>
        <taxon>Pseudomonadota</taxon>
        <taxon>Alphaproteobacteria</taxon>
        <taxon>Hyphomicrobiales</taxon>
        <taxon>Brucellaceae</taxon>
        <taxon>Daeguia</taxon>
    </lineage>
</organism>
<accession>A0ABV9H1C4</accession>
<dbReference type="RefSeq" id="WP_374833054.1">
    <property type="nucleotide sequence ID" value="NZ_JBHEEZ010000020.1"/>
</dbReference>
<evidence type="ECO:0000313" key="3">
    <source>
        <dbReference type="Proteomes" id="UP001596042"/>
    </source>
</evidence>
<keyword evidence="3" id="KW-1185">Reference proteome</keyword>
<gene>
    <name evidence="2" type="ORF">ACFO1V_03035</name>
</gene>
<protein>
    <submittedName>
        <fullName evidence="2">Uncharacterized protein</fullName>
    </submittedName>
</protein>
<proteinExistence type="predicted"/>
<dbReference type="EMBL" id="JBHSEL010000031">
    <property type="protein sequence ID" value="MFC4624209.1"/>
    <property type="molecule type" value="Genomic_DNA"/>
</dbReference>
<name>A0ABV9H1C4_9HYPH</name>
<evidence type="ECO:0000256" key="1">
    <source>
        <dbReference type="SAM" id="MobiDB-lite"/>
    </source>
</evidence>
<sequence>MNVEISPKNLDFPAKHKEAAMTDVEVAASLLDQIIGARGLREPVKAMLERAYQELSKRNPAWTRRRVRAVFNKEASRIEHREIEDMRAIIKAREEHAAYREETARLVAMLVAQEAAQDSCMAAPSRGQSSGMDMPGNTGRGT</sequence>
<reference evidence="3" key="1">
    <citation type="journal article" date="2019" name="Int. J. Syst. Evol. Microbiol.">
        <title>The Global Catalogue of Microorganisms (GCM) 10K type strain sequencing project: providing services to taxonomists for standard genome sequencing and annotation.</title>
        <authorList>
            <consortium name="The Broad Institute Genomics Platform"/>
            <consortium name="The Broad Institute Genome Sequencing Center for Infectious Disease"/>
            <person name="Wu L."/>
            <person name="Ma J."/>
        </authorList>
    </citation>
    <scope>NUCLEOTIDE SEQUENCE [LARGE SCALE GENOMIC DNA]</scope>
    <source>
        <strain evidence="3">CGMCC 1.15731</strain>
    </source>
</reference>